<evidence type="ECO:0000259" key="1">
    <source>
        <dbReference type="Pfam" id="PF00462"/>
    </source>
</evidence>
<dbReference type="Gene3D" id="3.40.30.10">
    <property type="entry name" value="Glutaredoxin"/>
    <property type="match status" value="1"/>
</dbReference>
<feature type="domain" description="Glutaredoxin" evidence="1">
    <location>
        <begin position="6"/>
        <end position="63"/>
    </location>
</feature>
<comment type="caution">
    <text evidence="2">The sequence shown here is derived from an EMBL/GenBank/DDBJ whole genome shotgun (WGS) entry which is preliminary data.</text>
</comment>
<dbReference type="AlphaFoldDB" id="A0A0Q2LGV8"/>
<dbReference type="RefSeq" id="WP_055581407.1">
    <property type="nucleotide sequence ID" value="NZ_LKTM01000372.1"/>
</dbReference>
<evidence type="ECO:0000313" key="2">
    <source>
        <dbReference type="EMBL" id="KQH75553.1"/>
    </source>
</evidence>
<accession>A0A0Q2LGV8</accession>
<dbReference type="InterPro" id="IPR036249">
    <property type="entry name" value="Thioredoxin-like_sf"/>
</dbReference>
<reference evidence="2 3" key="1">
    <citation type="submission" date="2015-10" db="EMBL/GenBank/DDBJ databases">
        <title>Mycobacterium gordonae draft genome assembly.</title>
        <authorList>
            <person name="Ustinova V."/>
            <person name="Smirnova T."/>
            <person name="Blagodatskikh K."/>
            <person name="Varlamov D."/>
            <person name="Larionova E."/>
            <person name="Chernousova L."/>
        </authorList>
    </citation>
    <scope>NUCLEOTIDE SEQUENCE [LARGE SCALE GENOMIC DNA]</scope>
    <source>
        <strain evidence="2 3">CTRI 14-8773</strain>
    </source>
</reference>
<evidence type="ECO:0000313" key="3">
    <source>
        <dbReference type="Proteomes" id="UP000051677"/>
    </source>
</evidence>
<name>A0A0Q2LGV8_MYCGO</name>
<proteinExistence type="predicted"/>
<dbReference type="InterPro" id="IPR002109">
    <property type="entry name" value="Glutaredoxin"/>
</dbReference>
<organism evidence="2 3">
    <name type="scientific">Mycobacterium gordonae</name>
    <dbReference type="NCBI Taxonomy" id="1778"/>
    <lineage>
        <taxon>Bacteria</taxon>
        <taxon>Bacillati</taxon>
        <taxon>Actinomycetota</taxon>
        <taxon>Actinomycetes</taxon>
        <taxon>Mycobacteriales</taxon>
        <taxon>Mycobacteriaceae</taxon>
        <taxon>Mycobacterium</taxon>
    </lineage>
</organism>
<dbReference type="Pfam" id="PF00462">
    <property type="entry name" value="Glutaredoxin"/>
    <property type="match status" value="1"/>
</dbReference>
<dbReference type="EMBL" id="LKTM01000372">
    <property type="protein sequence ID" value="KQH75553.1"/>
    <property type="molecule type" value="Genomic_DNA"/>
</dbReference>
<sequence>MSASAVTVYTRTLATTEKCYQCEATKRRLTAKGISFTEVDIDADPLTREALAYMGYTGIPVVVAATATGEQHWAGYRPDRIDALAVAA</sequence>
<dbReference type="CDD" id="cd02976">
    <property type="entry name" value="NrdH"/>
    <property type="match status" value="1"/>
</dbReference>
<dbReference type="Proteomes" id="UP000051677">
    <property type="component" value="Unassembled WGS sequence"/>
</dbReference>
<dbReference type="OrthoDB" id="4746857at2"/>
<dbReference type="SUPFAM" id="SSF52833">
    <property type="entry name" value="Thioredoxin-like"/>
    <property type="match status" value="1"/>
</dbReference>
<gene>
    <name evidence="2" type="ORF">AO501_25070</name>
</gene>
<protein>
    <recommendedName>
        <fullName evidence="1">Glutaredoxin domain-containing protein</fullName>
    </recommendedName>
</protein>
<dbReference type="PROSITE" id="PS51354">
    <property type="entry name" value="GLUTAREDOXIN_2"/>
    <property type="match status" value="1"/>
</dbReference>